<keyword evidence="5" id="KW-0227">DNA damage</keyword>
<gene>
    <name evidence="11" type="primary">gen1</name>
</gene>
<evidence type="ECO:0000256" key="5">
    <source>
        <dbReference type="ARBA" id="ARBA00022763"/>
    </source>
</evidence>
<evidence type="ECO:0000259" key="10">
    <source>
        <dbReference type="SMART" id="SM00484"/>
    </source>
</evidence>
<dbReference type="InParanoid" id="A0A672YY22"/>
<keyword evidence="12" id="KW-1185">Reference proteome</keyword>
<dbReference type="AlphaFoldDB" id="A0A672YY22"/>
<keyword evidence="3" id="KW-0479">Metal-binding</keyword>
<dbReference type="PANTHER" id="PTHR11081:SF70">
    <property type="entry name" value="FLAP ENDONUCLEASE GEN HOMOLOG 1"/>
    <property type="match status" value="1"/>
</dbReference>
<evidence type="ECO:0000256" key="3">
    <source>
        <dbReference type="ARBA" id="ARBA00022723"/>
    </source>
</evidence>
<keyword evidence="7" id="KW-0460">Magnesium</keyword>
<keyword evidence="8" id="KW-0234">DNA repair</keyword>
<comment type="similarity">
    <text evidence="9">Belongs to the XPG/RAD2 endonuclease family. GEN subfamily.</text>
</comment>
<reference evidence="11" key="3">
    <citation type="submission" date="2025-09" db="UniProtKB">
        <authorList>
            <consortium name="Ensembl"/>
        </authorList>
    </citation>
    <scope>IDENTIFICATION</scope>
</reference>
<dbReference type="GO" id="GO:0017108">
    <property type="term" value="F:5'-flap endonuclease activity"/>
    <property type="evidence" value="ECO:0007669"/>
    <property type="project" value="TreeGrafter"/>
</dbReference>
<dbReference type="FunFam" id="1.10.150.20:FF:000030">
    <property type="entry name" value="Flap endonuclease GEN-like 1"/>
    <property type="match status" value="1"/>
</dbReference>
<dbReference type="InterPro" id="IPR006086">
    <property type="entry name" value="XPG-I_dom"/>
</dbReference>
<evidence type="ECO:0000256" key="8">
    <source>
        <dbReference type="ARBA" id="ARBA00023204"/>
    </source>
</evidence>
<dbReference type="PRINTS" id="PR00853">
    <property type="entry name" value="XPGRADSUPER"/>
</dbReference>
<protein>
    <recommendedName>
        <fullName evidence="10">XPG-I domain-containing protein</fullName>
    </recommendedName>
</protein>
<reference evidence="11" key="2">
    <citation type="submission" date="2025-08" db="UniProtKB">
        <authorList>
            <consortium name="Ensembl"/>
        </authorList>
    </citation>
    <scope>IDENTIFICATION</scope>
</reference>
<dbReference type="Pfam" id="PF00867">
    <property type="entry name" value="XPG_I"/>
    <property type="match status" value="1"/>
</dbReference>
<keyword evidence="2" id="KW-0540">Nuclease</keyword>
<evidence type="ECO:0000313" key="12">
    <source>
        <dbReference type="Proteomes" id="UP000472271"/>
    </source>
</evidence>
<dbReference type="Gene3D" id="1.10.150.20">
    <property type="entry name" value="5' to 3' exonuclease, C-terminal subdomain"/>
    <property type="match status" value="1"/>
</dbReference>
<dbReference type="Gene3D" id="3.40.50.1010">
    <property type="entry name" value="5'-nuclease"/>
    <property type="match status" value="1"/>
</dbReference>
<evidence type="ECO:0000313" key="11">
    <source>
        <dbReference type="Ensembl" id="ENSSORP00005009337.1"/>
    </source>
</evidence>
<reference evidence="11" key="1">
    <citation type="submission" date="2019-06" db="EMBL/GenBank/DDBJ databases">
        <authorList>
            <consortium name="Wellcome Sanger Institute Data Sharing"/>
        </authorList>
    </citation>
    <scope>NUCLEOTIDE SEQUENCE [LARGE SCALE GENOMIC DNA]</scope>
</reference>
<evidence type="ECO:0000256" key="4">
    <source>
        <dbReference type="ARBA" id="ARBA00022759"/>
    </source>
</evidence>
<dbReference type="GO" id="GO:0006281">
    <property type="term" value="P:DNA repair"/>
    <property type="evidence" value="ECO:0007669"/>
    <property type="project" value="UniProtKB-KW"/>
</dbReference>
<evidence type="ECO:0000256" key="6">
    <source>
        <dbReference type="ARBA" id="ARBA00022801"/>
    </source>
</evidence>
<evidence type="ECO:0000256" key="2">
    <source>
        <dbReference type="ARBA" id="ARBA00022722"/>
    </source>
</evidence>
<dbReference type="Proteomes" id="UP000472271">
    <property type="component" value="Chromosome 24"/>
</dbReference>
<proteinExistence type="inferred from homology"/>
<comment type="cofactor">
    <cofactor evidence="1">
        <name>Mg(2+)</name>
        <dbReference type="ChEBI" id="CHEBI:18420"/>
    </cofactor>
</comment>
<organism evidence="11 12">
    <name type="scientific">Sphaeramia orbicularis</name>
    <name type="common">orbiculate cardinalfish</name>
    <dbReference type="NCBI Taxonomy" id="375764"/>
    <lineage>
        <taxon>Eukaryota</taxon>
        <taxon>Metazoa</taxon>
        <taxon>Chordata</taxon>
        <taxon>Craniata</taxon>
        <taxon>Vertebrata</taxon>
        <taxon>Euteleostomi</taxon>
        <taxon>Actinopterygii</taxon>
        <taxon>Neopterygii</taxon>
        <taxon>Teleostei</taxon>
        <taxon>Neoteleostei</taxon>
        <taxon>Acanthomorphata</taxon>
        <taxon>Gobiaria</taxon>
        <taxon>Kurtiformes</taxon>
        <taxon>Apogonoidei</taxon>
        <taxon>Apogonidae</taxon>
        <taxon>Apogoninae</taxon>
        <taxon>Sphaeramia</taxon>
    </lineage>
</organism>
<evidence type="ECO:0000256" key="1">
    <source>
        <dbReference type="ARBA" id="ARBA00001946"/>
    </source>
</evidence>
<dbReference type="SUPFAM" id="SSF47807">
    <property type="entry name" value="5' to 3' exonuclease, C-terminal subdomain"/>
    <property type="match status" value="1"/>
</dbReference>
<dbReference type="GO" id="GO:0046872">
    <property type="term" value="F:metal ion binding"/>
    <property type="evidence" value="ECO:0007669"/>
    <property type="project" value="UniProtKB-KW"/>
</dbReference>
<dbReference type="InterPro" id="IPR036279">
    <property type="entry name" value="5-3_exonuclease_C_sf"/>
</dbReference>
<dbReference type="InterPro" id="IPR006084">
    <property type="entry name" value="XPG/Rad2"/>
</dbReference>
<feature type="domain" description="XPG-I" evidence="10">
    <location>
        <begin position="61"/>
        <end position="132"/>
    </location>
</feature>
<dbReference type="GO" id="GO:0008821">
    <property type="term" value="F:crossover junction DNA endonuclease activity"/>
    <property type="evidence" value="ECO:0007669"/>
    <property type="project" value="UniProtKB-ARBA"/>
</dbReference>
<dbReference type="PANTHER" id="PTHR11081">
    <property type="entry name" value="FLAP ENDONUCLEASE FAMILY MEMBER"/>
    <property type="match status" value="1"/>
</dbReference>
<evidence type="ECO:0000256" key="9">
    <source>
        <dbReference type="ARBA" id="ARBA00038112"/>
    </source>
</evidence>
<dbReference type="InterPro" id="IPR029060">
    <property type="entry name" value="PIN-like_dom_sf"/>
</dbReference>
<name>A0A672YY22_9TELE</name>
<sequence>MGVKLVFVMEGEAPILKAETMRKRTEIRYKGFKKSAAPKCTTNTGRGRFKAVLRECAEMLDYMGLPWVTAAGEAEAMCAYLDSQGLVDGCITNDGDAFLYGARTVYRNFNMNTKDPQVDCYRTSRVQTELHLSRESLVGLAILLGCDYIPKGIPGVGKEQALRLIQTLQGQTLLQRFIQWKEDDAFISEGVAKKVPHCNVCRHPGSAKAHERGGCLLCDSKQFCQPQDFDYQCPCDWHRYEQSRQALSFEANIRKKTLASPMFPFTEVQEFLIPKDKPVSHFKRRQPNLLLMQKFTYDKMEWPAHYTSEKVLVLMTYTNLMNRKHGREVSLQIKPLR</sequence>
<dbReference type="SMART" id="SM00484">
    <property type="entry name" value="XPGI"/>
    <property type="match status" value="1"/>
</dbReference>
<keyword evidence="4" id="KW-0255">Endonuclease</keyword>
<dbReference type="GO" id="GO:0000400">
    <property type="term" value="F:four-way junction DNA binding"/>
    <property type="evidence" value="ECO:0007669"/>
    <property type="project" value="TreeGrafter"/>
</dbReference>
<keyword evidence="6" id="KW-0378">Hydrolase</keyword>
<dbReference type="Ensembl" id="ENSSORT00005009645.1">
    <property type="protein sequence ID" value="ENSSORP00005009337.1"/>
    <property type="gene ID" value="ENSSORG00005005116.1"/>
</dbReference>
<dbReference type="SMART" id="SM00279">
    <property type="entry name" value="HhH2"/>
    <property type="match status" value="1"/>
</dbReference>
<dbReference type="CDD" id="cd09869">
    <property type="entry name" value="PIN_GEN1"/>
    <property type="match status" value="1"/>
</dbReference>
<dbReference type="InterPro" id="IPR008918">
    <property type="entry name" value="HhH2"/>
</dbReference>
<dbReference type="SUPFAM" id="SSF88723">
    <property type="entry name" value="PIN domain-like"/>
    <property type="match status" value="1"/>
</dbReference>
<evidence type="ECO:0000256" key="7">
    <source>
        <dbReference type="ARBA" id="ARBA00022842"/>
    </source>
</evidence>
<accession>A0A672YY22</accession>